<dbReference type="InterPro" id="IPR006121">
    <property type="entry name" value="HMA_dom"/>
</dbReference>
<dbReference type="Proteomes" id="UP001140206">
    <property type="component" value="Chromosome 5"/>
</dbReference>
<evidence type="ECO:0000313" key="3">
    <source>
        <dbReference type="Proteomes" id="UP001140206"/>
    </source>
</evidence>
<dbReference type="SUPFAM" id="SSF55008">
    <property type="entry name" value="HMA, heavy metal-associated domain"/>
    <property type="match status" value="1"/>
</dbReference>
<reference evidence="2" key="1">
    <citation type="submission" date="2022-08" db="EMBL/GenBank/DDBJ databases">
        <authorList>
            <person name="Marques A."/>
        </authorList>
    </citation>
    <scope>NUCLEOTIDE SEQUENCE</scope>
    <source>
        <strain evidence="2">RhyPub2mFocal</strain>
        <tissue evidence="2">Leaves</tissue>
    </source>
</reference>
<dbReference type="PROSITE" id="PS50846">
    <property type="entry name" value="HMA_2"/>
    <property type="match status" value="1"/>
</dbReference>
<organism evidence="2 3">
    <name type="scientific">Rhynchospora pubera</name>
    <dbReference type="NCBI Taxonomy" id="906938"/>
    <lineage>
        <taxon>Eukaryota</taxon>
        <taxon>Viridiplantae</taxon>
        <taxon>Streptophyta</taxon>
        <taxon>Embryophyta</taxon>
        <taxon>Tracheophyta</taxon>
        <taxon>Spermatophyta</taxon>
        <taxon>Magnoliopsida</taxon>
        <taxon>Liliopsida</taxon>
        <taxon>Poales</taxon>
        <taxon>Cyperaceae</taxon>
        <taxon>Cyperoideae</taxon>
        <taxon>Rhynchosporeae</taxon>
        <taxon>Rhynchospora</taxon>
    </lineage>
</organism>
<dbReference type="Pfam" id="PF00403">
    <property type="entry name" value="HMA"/>
    <property type="match status" value="1"/>
</dbReference>
<dbReference type="PANTHER" id="PTHR46932:SF12">
    <property type="entry name" value="HEAVY METAL-ASSOCIATED ISOPRENYLATED PLANT PROTEIN 47"/>
    <property type="match status" value="1"/>
</dbReference>
<sequence length="115" mass="12704">MKRKIVIEVQMHCAKCRSKALKIAASTDGVDSVTLEGDGKNRLVVTGNDVDSVNLTKTLRKKIGRAAIVEQGEVKKKEEEKKEKVDESTIQWWPSQPILVYDLPSNPNPGGCSIQ</sequence>
<comment type="caution">
    <text evidence="2">The sequence shown here is derived from an EMBL/GenBank/DDBJ whole genome shotgun (WGS) entry which is preliminary data.</text>
</comment>
<dbReference type="EMBL" id="JAMFTS010000005">
    <property type="protein sequence ID" value="KAJ4747542.1"/>
    <property type="molecule type" value="Genomic_DNA"/>
</dbReference>
<feature type="domain" description="HMA" evidence="1">
    <location>
        <begin position="2"/>
        <end position="71"/>
    </location>
</feature>
<dbReference type="Gene3D" id="3.30.70.100">
    <property type="match status" value="1"/>
</dbReference>
<dbReference type="PANTHER" id="PTHR46932">
    <property type="entry name" value="HEAVY METAL-ASSOCIATED ISOPRENYLATED PLANT PROTEIN 47"/>
    <property type="match status" value="1"/>
</dbReference>
<dbReference type="AlphaFoldDB" id="A0AAV8BZ46"/>
<proteinExistence type="predicted"/>
<accession>A0AAV8BZ46</accession>
<dbReference type="InterPro" id="IPR036163">
    <property type="entry name" value="HMA_dom_sf"/>
</dbReference>
<keyword evidence="3" id="KW-1185">Reference proteome</keyword>
<dbReference type="InterPro" id="IPR042885">
    <property type="entry name" value="HIPP47/16"/>
</dbReference>
<evidence type="ECO:0000259" key="1">
    <source>
        <dbReference type="PROSITE" id="PS50846"/>
    </source>
</evidence>
<dbReference type="GO" id="GO:0046872">
    <property type="term" value="F:metal ion binding"/>
    <property type="evidence" value="ECO:0007669"/>
    <property type="project" value="InterPro"/>
</dbReference>
<name>A0AAV8BZ46_9POAL</name>
<protein>
    <submittedName>
        <fullName evidence="2">Heavy metal transport/detoxification protein</fullName>
    </submittedName>
</protein>
<evidence type="ECO:0000313" key="2">
    <source>
        <dbReference type="EMBL" id="KAJ4747542.1"/>
    </source>
</evidence>
<gene>
    <name evidence="2" type="ORF">LUZ62_081947</name>
</gene>